<dbReference type="PROSITE" id="PS50928">
    <property type="entry name" value="ABC_TM1"/>
    <property type="match status" value="1"/>
</dbReference>
<evidence type="ECO:0000313" key="9">
    <source>
        <dbReference type="EMBL" id="AYC36035.1"/>
    </source>
</evidence>
<comment type="similarity">
    <text evidence="7">Belongs to the binding-protein-dependent transport system permease family.</text>
</comment>
<protein>
    <submittedName>
        <fullName evidence="9">Glutathione transport system permease protein GsiD</fullName>
    </submittedName>
</protein>
<dbReference type="SUPFAM" id="SSF161098">
    <property type="entry name" value="MetI-like"/>
    <property type="match status" value="1"/>
</dbReference>
<dbReference type="Pfam" id="PF12911">
    <property type="entry name" value="OppC_N"/>
    <property type="match status" value="1"/>
</dbReference>
<feature type="transmembrane region" description="Helical" evidence="7">
    <location>
        <begin position="122"/>
        <end position="140"/>
    </location>
</feature>
<keyword evidence="3" id="KW-1003">Cell membrane</keyword>
<proteinExistence type="inferred from homology"/>
<feature type="transmembrane region" description="Helical" evidence="7">
    <location>
        <begin position="251"/>
        <end position="272"/>
    </location>
</feature>
<evidence type="ECO:0000256" key="4">
    <source>
        <dbReference type="ARBA" id="ARBA00022692"/>
    </source>
</evidence>
<dbReference type="PANTHER" id="PTHR43386:SF1">
    <property type="entry name" value="D,D-DIPEPTIDE TRANSPORT SYSTEM PERMEASE PROTEIN DDPC-RELATED"/>
    <property type="match status" value="1"/>
</dbReference>
<dbReference type="Proteomes" id="UP000265765">
    <property type="component" value="Chromosome"/>
</dbReference>
<evidence type="ECO:0000256" key="2">
    <source>
        <dbReference type="ARBA" id="ARBA00022448"/>
    </source>
</evidence>
<evidence type="ECO:0000259" key="8">
    <source>
        <dbReference type="PROSITE" id="PS50928"/>
    </source>
</evidence>
<evidence type="ECO:0000256" key="6">
    <source>
        <dbReference type="ARBA" id="ARBA00023136"/>
    </source>
</evidence>
<evidence type="ECO:0000256" key="7">
    <source>
        <dbReference type="RuleBase" id="RU363032"/>
    </source>
</evidence>
<feature type="domain" description="ABC transmembrane type-1" evidence="8">
    <location>
        <begin position="83"/>
        <end position="273"/>
    </location>
</feature>
<sequence length="284" mass="29599">MATLTATLRLRRMSTRRPGDPLLMVSAALAAGLVVLAVIGPWIAPYDPAATDVLAASQGPSGAHLFGTDSLGRDIFSRALTGARLSFAGPGIIVLGSAGLGTLLALAAAWHGGWVDRLLNRLLTLLFAIPGVLVAVVAAAVFGAGFWAPVLALTLVYTPYVARVVRSVAVRQRQLPYIEALQLAGLPTWRICLRHLLPNVAPIVLAQATIGFGSALMDFGAVSFLGLGMQPPTAEWGVMVADGRSEVLDGAVQQSMAAGLCIVISVVAFNVLGERLTQRFGGTR</sequence>
<dbReference type="PANTHER" id="PTHR43386">
    <property type="entry name" value="OLIGOPEPTIDE TRANSPORT SYSTEM PERMEASE PROTEIN APPC"/>
    <property type="match status" value="1"/>
</dbReference>
<name>A0AAI8PKL3_9ACTN</name>
<keyword evidence="4 7" id="KW-0812">Transmembrane</keyword>
<keyword evidence="6 7" id="KW-0472">Membrane</keyword>
<keyword evidence="2 7" id="KW-0813">Transport</keyword>
<dbReference type="KEGG" id="sge:DWG14_00243"/>
<feature type="transmembrane region" description="Helical" evidence="7">
    <location>
        <begin position="146"/>
        <end position="165"/>
    </location>
</feature>
<dbReference type="Gene3D" id="1.10.3720.10">
    <property type="entry name" value="MetI-like"/>
    <property type="match status" value="1"/>
</dbReference>
<reference evidence="9 10" key="1">
    <citation type="submission" date="2018-09" db="EMBL/GenBank/DDBJ databases">
        <title>Production of Trimethoprim by Streptomyces sp. 3E-1.</title>
        <authorList>
            <person name="Kang H.J."/>
            <person name="Kim S.B."/>
        </authorList>
    </citation>
    <scope>NUCLEOTIDE SEQUENCE [LARGE SCALE GENOMIC DNA]</scope>
    <source>
        <strain evidence="9 10">3E-1</strain>
    </source>
</reference>
<dbReference type="GO" id="GO:0005886">
    <property type="term" value="C:plasma membrane"/>
    <property type="evidence" value="ECO:0007669"/>
    <property type="project" value="UniProtKB-SubCell"/>
</dbReference>
<feature type="transmembrane region" description="Helical" evidence="7">
    <location>
        <begin position="203"/>
        <end position="231"/>
    </location>
</feature>
<dbReference type="GO" id="GO:0055085">
    <property type="term" value="P:transmembrane transport"/>
    <property type="evidence" value="ECO:0007669"/>
    <property type="project" value="InterPro"/>
</dbReference>
<dbReference type="InterPro" id="IPR050366">
    <property type="entry name" value="BP-dependent_transpt_permease"/>
</dbReference>
<keyword evidence="5 7" id="KW-1133">Transmembrane helix</keyword>
<gene>
    <name evidence="9" type="primary">gsiD_1</name>
    <name evidence="9" type="ORF">DWG14_00243</name>
</gene>
<evidence type="ECO:0000256" key="5">
    <source>
        <dbReference type="ARBA" id="ARBA00022989"/>
    </source>
</evidence>
<feature type="transmembrane region" description="Helical" evidence="7">
    <location>
        <begin position="87"/>
        <end position="110"/>
    </location>
</feature>
<dbReference type="InterPro" id="IPR025966">
    <property type="entry name" value="OppC_N"/>
</dbReference>
<dbReference type="InterPro" id="IPR000515">
    <property type="entry name" value="MetI-like"/>
</dbReference>
<feature type="transmembrane region" description="Helical" evidence="7">
    <location>
        <begin position="21"/>
        <end position="44"/>
    </location>
</feature>
<organism evidence="9 10">
    <name type="scientific">Streptomyces griseorubiginosus</name>
    <dbReference type="NCBI Taxonomy" id="67304"/>
    <lineage>
        <taxon>Bacteria</taxon>
        <taxon>Bacillati</taxon>
        <taxon>Actinomycetota</taxon>
        <taxon>Actinomycetes</taxon>
        <taxon>Kitasatosporales</taxon>
        <taxon>Streptomycetaceae</taxon>
        <taxon>Streptomyces</taxon>
    </lineage>
</organism>
<evidence type="ECO:0000256" key="3">
    <source>
        <dbReference type="ARBA" id="ARBA00022475"/>
    </source>
</evidence>
<dbReference type="EMBL" id="CP032427">
    <property type="protein sequence ID" value="AYC36035.1"/>
    <property type="molecule type" value="Genomic_DNA"/>
</dbReference>
<comment type="subcellular location">
    <subcellularLocation>
        <location evidence="1 7">Cell membrane</location>
        <topology evidence="1 7">Multi-pass membrane protein</topology>
    </subcellularLocation>
</comment>
<dbReference type="InterPro" id="IPR035906">
    <property type="entry name" value="MetI-like_sf"/>
</dbReference>
<evidence type="ECO:0000313" key="10">
    <source>
        <dbReference type="Proteomes" id="UP000265765"/>
    </source>
</evidence>
<evidence type="ECO:0000256" key="1">
    <source>
        <dbReference type="ARBA" id="ARBA00004651"/>
    </source>
</evidence>
<dbReference type="AlphaFoldDB" id="A0AAI8PKL3"/>
<dbReference type="Pfam" id="PF00528">
    <property type="entry name" value="BPD_transp_1"/>
    <property type="match status" value="1"/>
</dbReference>
<accession>A0AAI8PKL3</accession>
<dbReference type="CDD" id="cd06261">
    <property type="entry name" value="TM_PBP2"/>
    <property type="match status" value="1"/>
</dbReference>